<name>A0A0C9UWG5_SPHS4</name>
<gene>
    <name evidence="3" type="ORF">M422DRAFT_248156</name>
</gene>
<keyword evidence="4" id="KW-1185">Reference proteome</keyword>
<dbReference type="HOGENOM" id="CLU_2321855_0_0_1"/>
<feature type="chain" id="PRO_5002205018" evidence="2">
    <location>
        <begin position="25"/>
        <end position="99"/>
    </location>
</feature>
<accession>A0A0C9UWG5</accession>
<organism evidence="3 4">
    <name type="scientific">Sphaerobolus stellatus (strain SS14)</name>
    <dbReference type="NCBI Taxonomy" id="990650"/>
    <lineage>
        <taxon>Eukaryota</taxon>
        <taxon>Fungi</taxon>
        <taxon>Dikarya</taxon>
        <taxon>Basidiomycota</taxon>
        <taxon>Agaricomycotina</taxon>
        <taxon>Agaricomycetes</taxon>
        <taxon>Phallomycetidae</taxon>
        <taxon>Geastrales</taxon>
        <taxon>Sphaerobolaceae</taxon>
        <taxon>Sphaerobolus</taxon>
    </lineage>
</organism>
<evidence type="ECO:0000256" key="2">
    <source>
        <dbReference type="SAM" id="SignalP"/>
    </source>
</evidence>
<proteinExistence type="predicted"/>
<reference evidence="3 4" key="1">
    <citation type="submission" date="2014-06" db="EMBL/GenBank/DDBJ databases">
        <title>Evolutionary Origins and Diversification of the Mycorrhizal Mutualists.</title>
        <authorList>
            <consortium name="DOE Joint Genome Institute"/>
            <consortium name="Mycorrhizal Genomics Consortium"/>
            <person name="Kohler A."/>
            <person name="Kuo A."/>
            <person name="Nagy L.G."/>
            <person name="Floudas D."/>
            <person name="Copeland A."/>
            <person name="Barry K.W."/>
            <person name="Cichocki N."/>
            <person name="Veneault-Fourrey C."/>
            <person name="LaButti K."/>
            <person name="Lindquist E.A."/>
            <person name="Lipzen A."/>
            <person name="Lundell T."/>
            <person name="Morin E."/>
            <person name="Murat C."/>
            <person name="Riley R."/>
            <person name="Ohm R."/>
            <person name="Sun H."/>
            <person name="Tunlid A."/>
            <person name="Henrissat B."/>
            <person name="Grigoriev I.V."/>
            <person name="Hibbett D.S."/>
            <person name="Martin F."/>
        </authorList>
    </citation>
    <scope>NUCLEOTIDE SEQUENCE [LARGE SCALE GENOMIC DNA]</scope>
    <source>
        <strain evidence="3 4">SS14</strain>
    </source>
</reference>
<feature type="region of interest" description="Disordered" evidence="1">
    <location>
        <begin position="56"/>
        <end position="75"/>
    </location>
</feature>
<evidence type="ECO:0000313" key="4">
    <source>
        <dbReference type="Proteomes" id="UP000054279"/>
    </source>
</evidence>
<feature type="signal peptide" evidence="2">
    <location>
        <begin position="1"/>
        <end position="24"/>
    </location>
</feature>
<dbReference type="AlphaFoldDB" id="A0A0C9UWG5"/>
<evidence type="ECO:0000256" key="1">
    <source>
        <dbReference type="SAM" id="MobiDB-lite"/>
    </source>
</evidence>
<dbReference type="EMBL" id="KN837099">
    <property type="protein sequence ID" value="KIJ48008.1"/>
    <property type="molecule type" value="Genomic_DNA"/>
</dbReference>
<dbReference type="Proteomes" id="UP000054279">
    <property type="component" value="Unassembled WGS sequence"/>
</dbReference>
<evidence type="ECO:0000313" key="3">
    <source>
        <dbReference type="EMBL" id="KIJ48008.1"/>
    </source>
</evidence>
<sequence>MLKRWIIGLRLLWKLVSFTHLAGTLEMDEISDDLTVDPYFKDELPQIPALTYVGSKLDDDQRGEGTESRRIVHHGEQWKSSSRAMEMWRVLFRGSELST</sequence>
<protein>
    <submittedName>
        <fullName evidence="3">Uncharacterized protein</fullName>
    </submittedName>
</protein>
<keyword evidence="2" id="KW-0732">Signal</keyword>